<sequence>MRLTENFVKPSSYTLYFDNFFASIDLLKSLGEEGFGATGTIRENRINHEYPLEESMRKKESGLSDCILPEL</sequence>
<feature type="domain" description="PiggyBac transposable element-derived protein" evidence="1">
    <location>
        <begin position="1"/>
        <end position="58"/>
    </location>
</feature>
<dbReference type="AlphaFoldDB" id="A0A8X7BDQ3"/>
<evidence type="ECO:0000259" key="1">
    <source>
        <dbReference type="Pfam" id="PF13843"/>
    </source>
</evidence>
<keyword evidence="3" id="KW-1185">Reference proteome</keyword>
<proteinExistence type="predicted"/>
<organism evidence="2 3">
    <name type="scientific">Trichonephila clavipes</name>
    <name type="common">Golden silk orbweaver</name>
    <name type="synonym">Nephila clavipes</name>
    <dbReference type="NCBI Taxonomy" id="2585209"/>
    <lineage>
        <taxon>Eukaryota</taxon>
        <taxon>Metazoa</taxon>
        <taxon>Ecdysozoa</taxon>
        <taxon>Arthropoda</taxon>
        <taxon>Chelicerata</taxon>
        <taxon>Arachnida</taxon>
        <taxon>Araneae</taxon>
        <taxon>Araneomorphae</taxon>
        <taxon>Entelegynae</taxon>
        <taxon>Araneoidea</taxon>
        <taxon>Nephilidae</taxon>
        <taxon>Trichonephila</taxon>
    </lineage>
</organism>
<reference evidence="2" key="1">
    <citation type="submission" date="2020-08" db="EMBL/GenBank/DDBJ databases">
        <title>Multicomponent nature underlies the extraordinary mechanical properties of spider dragline silk.</title>
        <authorList>
            <person name="Kono N."/>
            <person name="Nakamura H."/>
            <person name="Mori M."/>
            <person name="Yoshida Y."/>
            <person name="Ohtoshi R."/>
            <person name="Malay A.D."/>
            <person name="Moran D.A.P."/>
            <person name="Tomita M."/>
            <person name="Numata K."/>
            <person name="Arakawa K."/>
        </authorList>
    </citation>
    <scope>NUCLEOTIDE SEQUENCE</scope>
</reference>
<dbReference type="Pfam" id="PF13843">
    <property type="entry name" value="DDE_Tnp_1_7"/>
    <property type="match status" value="1"/>
</dbReference>
<dbReference type="EMBL" id="BMAU01021381">
    <property type="protein sequence ID" value="GFY27840.1"/>
    <property type="molecule type" value="Genomic_DNA"/>
</dbReference>
<evidence type="ECO:0000313" key="3">
    <source>
        <dbReference type="Proteomes" id="UP000887159"/>
    </source>
</evidence>
<accession>A0A8X7BDQ3</accession>
<evidence type="ECO:0000313" key="2">
    <source>
        <dbReference type="EMBL" id="GFY27840.1"/>
    </source>
</evidence>
<name>A0A8X7BDQ3_TRICX</name>
<comment type="caution">
    <text evidence="2">The sequence shown here is derived from an EMBL/GenBank/DDBJ whole genome shotgun (WGS) entry which is preliminary data.</text>
</comment>
<dbReference type="Proteomes" id="UP000887159">
    <property type="component" value="Unassembled WGS sequence"/>
</dbReference>
<gene>
    <name evidence="2" type="primary">X975_09167</name>
    <name evidence="2" type="ORF">TNCV_243051</name>
</gene>
<dbReference type="InterPro" id="IPR029526">
    <property type="entry name" value="PGBD"/>
</dbReference>
<protein>
    <submittedName>
        <fullName evidence="2">PiggyBac transposable element-derived protein 3</fullName>
    </submittedName>
</protein>